<evidence type="ECO:0000313" key="3">
    <source>
        <dbReference type="Proteomes" id="UP000323426"/>
    </source>
</evidence>
<comment type="caution">
    <text evidence="2">The sequence shown here is derived from an EMBL/GenBank/DDBJ whole genome shotgun (WGS) entry which is preliminary data.</text>
</comment>
<feature type="region of interest" description="Disordered" evidence="1">
    <location>
        <begin position="55"/>
        <end position="79"/>
    </location>
</feature>
<feature type="region of interest" description="Disordered" evidence="1">
    <location>
        <begin position="1"/>
        <end position="30"/>
    </location>
</feature>
<evidence type="ECO:0000313" key="2">
    <source>
        <dbReference type="EMBL" id="KAA5540833.1"/>
    </source>
</evidence>
<name>A0A5M6D0L6_9BACT</name>
<keyword evidence="3" id="KW-1185">Reference proteome</keyword>
<accession>A0A5M6D0L6</accession>
<sequence length="79" mass="9053">MARTKREYRARTEAKSTPAKMKPYLAEKNQGQSKFAISLGEGVRITEKDKLVTRNANRSRKKAARQEGRRLINGLTDEF</sequence>
<organism evidence="2 3">
    <name type="scientific">Adhaeribacter rhizoryzae</name>
    <dbReference type="NCBI Taxonomy" id="2607907"/>
    <lineage>
        <taxon>Bacteria</taxon>
        <taxon>Pseudomonadati</taxon>
        <taxon>Bacteroidota</taxon>
        <taxon>Cytophagia</taxon>
        <taxon>Cytophagales</taxon>
        <taxon>Hymenobacteraceae</taxon>
        <taxon>Adhaeribacter</taxon>
    </lineage>
</organism>
<gene>
    <name evidence="2" type="ORF">F0145_22270</name>
</gene>
<feature type="compositionally biased region" description="Basic and acidic residues" evidence="1">
    <location>
        <begin position="1"/>
        <end position="14"/>
    </location>
</feature>
<dbReference type="AlphaFoldDB" id="A0A5M6D0L6"/>
<proteinExistence type="predicted"/>
<reference evidence="2 3" key="1">
    <citation type="submission" date="2019-09" db="EMBL/GenBank/DDBJ databases">
        <title>Genome sequence and assembly of Adhaeribacter sp.</title>
        <authorList>
            <person name="Chhetri G."/>
        </authorList>
    </citation>
    <scope>NUCLEOTIDE SEQUENCE [LARGE SCALE GENOMIC DNA]</scope>
    <source>
        <strain evidence="2 3">DK36</strain>
    </source>
</reference>
<evidence type="ECO:0000256" key="1">
    <source>
        <dbReference type="SAM" id="MobiDB-lite"/>
    </source>
</evidence>
<dbReference type="Proteomes" id="UP000323426">
    <property type="component" value="Unassembled WGS sequence"/>
</dbReference>
<dbReference type="EMBL" id="VWSF01000025">
    <property type="protein sequence ID" value="KAA5540833.1"/>
    <property type="molecule type" value="Genomic_DNA"/>
</dbReference>
<dbReference type="RefSeq" id="WP_150092151.1">
    <property type="nucleotide sequence ID" value="NZ_VWSF01000025.1"/>
</dbReference>
<protein>
    <submittedName>
        <fullName evidence="2">Uncharacterized protein</fullName>
    </submittedName>
</protein>